<dbReference type="InterPro" id="IPR036397">
    <property type="entry name" value="RNaseH_sf"/>
</dbReference>
<feature type="compositionally biased region" description="Basic and acidic residues" evidence="4">
    <location>
        <begin position="151"/>
        <end position="160"/>
    </location>
</feature>
<dbReference type="InterPro" id="IPR013103">
    <property type="entry name" value="RVT_2"/>
</dbReference>
<dbReference type="CDD" id="cd09272">
    <property type="entry name" value="RNase_HI_RT_Ty1"/>
    <property type="match status" value="1"/>
</dbReference>
<evidence type="ECO:0000256" key="3">
    <source>
        <dbReference type="SAM" id="Coils"/>
    </source>
</evidence>
<dbReference type="PANTHER" id="PTHR42648:SF32">
    <property type="entry name" value="RIBONUCLEASE H-LIKE DOMAIN, GAG-PRE-INTEGRASE DOMAIN PROTEIN-RELATED"/>
    <property type="match status" value="1"/>
</dbReference>
<reference evidence="6" key="1">
    <citation type="journal article" date="2019" name="Sci. Rep.">
        <title>Draft genome of Tanacetum cinerariifolium, the natural source of mosquito coil.</title>
        <authorList>
            <person name="Yamashiro T."/>
            <person name="Shiraishi A."/>
            <person name="Satake H."/>
            <person name="Nakayama K."/>
        </authorList>
    </citation>
    <scope>NUCLEOTIDE SEQUENCE</scope>
</reference>
<dbReference type="PROSITE" id="PS50994">
    <property type="entry name" value="INTEGRASE"/>
    <property type="match status" value="1"/>
</dbReference>
<evidence type="ECO:0000256" key="2">
    <source>
        <dbReference type="ARBA" id="ARBA00022801"/>
    </source>
</evidence>
<dbReference type="InterPro" id="IPR057670">
    <property type="entry name" value="SH3_retrovirus"/>
</dbReference>
<evidence type="ECO:0000313" key="6">
    <source>
        <dbReference type="EMBL" id="GEU29783.1"/>
    </source>
</evidence>
<evidence type="ECO:0000259" key="5">
    <source>
        <dbReference type="PROSITE" id="PS50994"/>
    </source>
</evidence>
<feature type="compositionally biased region" description="Acidic residues" evidence="4">
    <location>
        <begin position="859"/>
        <end position="910"/>
    </location>
</feature>
<proteinExistence type="predicted"/>
<dbReference type="SUPFAM" id="SSF53098">
    <property type="entry name" value="Ribonuclease H-like"/>
    <property type="match status" value="1"/>
</dbReference>
<dbReference type="Gene3D" id="3.30.420.10">
    <property type="entry name" value="Ribonuclease H-like superfamily/Ribonuclease H"/>
    <property type="match status" value="1"/>
</dbReference>
<evidence type="ECO:0000256" key="1">
    <source>
        <dbReference type="ARBA" id="ARBA00022723"/>
    </source>
</evidence>
<feature type="coiled-coil region" evidence="3">
    <location>
        <begin position="1645"/>
        <end position="1681"/>
    </location>
</feature>
<dbReference type="Pfam" id="PF07727">
    <property type="entry name" value="RVT_2"/>
    <property type="match status" value="2"/>
</dbReference>
<feature type="region of interest" description="Disordered" evidence="4">
    <location>
        <begin position="139"/>
        <end position="160"/>
    </location>
</feature>
<sequence length="2264" mass="257866">MHNNIMAAGSRVRPSMLATGRYPQWRSQFLRYIDTRPNGDALKKCILNGPYIPTTVVVQAVAATDDSPAVPEHTTVKTPMNLSPANKAHFESEKEAIHLILTGIGDEIYSTVDAFQTAQEMWEAIERLQQGKKIAKLITPPSESASEEDGDPKQAQRDKDMQKNLALISKKPKRVKDFAYHKEKMLLCKQAEKGVSLQAEQYDWLADTDEEIDEQELEAHYSYMAKIQEVPIANLSTDSKPLEHVQNDTGYNVFSNDLQHSEQSESISNTCIMETDDSNVISNSPDMCDDDIQNDQNDVKYDDERDALANLIANLKLDKTKVITDLKLKEEHDIDKMLSLEKQLKFLNEIVYKRNQSIQTIHMMEPKVPTYNGRPISANPRYLKQAQSKIPRLYAFPYDQSTRVNRLIPDGEETLALERESRSKLNKDSVHLKAQLQDKNIAISELKKLIEKCKGESVETKFDKPSVVRQPNAQRIPKPSVLGKPTPFLDSLERKYFSKKKSIPKPTVSEGLSKTVTAQTLPQTARQAISNTNVLKPGMYRIDTRTTQTRAPQSPQTFRNTNLHVSNYTRVNHKTNVSRPQLGRNQMKDKVMPNNRQVKLKKTQVEDHPRIPSISNKIKFVTACNDSLNSRTLNANAVCATCGKCLVDSDHFACVTKMLNDVNARTKKPNVVHISTRKPKGHANKSVAIPHKKKVTSKSTTQKPKSYYRMLYEKTTRNENVQKRVSFAIDNASRISNVLKFTTLVVMEHVYIFIAYATHKSFPIYQMDVKTTFLNGPLKEEVYVAQPDGFVDPDHLEKKKAPSKGDRGKGIELLFDATLLEATQVPDESEDKTTGTDEGTSTKPEVPDVPSYESNSDNESWEDCEDKSDDINDDDDDVDNINDDDSENKDDDDYDEEEHDEEYESDDDYENVFKEKDDDLYKDVDEESSSQAPSLFTVPKTAILETSTTHATTVPLTISMIAPLPQLTTPSPAPITIPTTTSIPALLDFFSLFGFDQRVSTLETKLSQLKKANHSSQLLEFIKSQLPTMVDDLLSTRIRYATRTALQSYTKEFEKKAQDERKLYIDSTINESLKNVILAKSYSQPKYTYEATTSLTEFQLRKILLDKIKKSKSYQAAPEHKELYDGLVESYNLDKDLFSSYGNVYSLKRDRDDKDKDEDPSVGLDRGTCKSFVELEYYFEEIYKAVTDQLDWNNPEGQEYPFNLSKLLPLIEAQGHQVVAADCFFNNDLEHLKGKSQMELYTMNRQHGRMIIEIIENGTLLWPTIDENRVTRPKKYSELSATEAIQADRDVKATNIIFQGLPPEVYALVGNHKVAKELWERIQLFMQRTLLTKQERVCKLYDEFDKFAYKKGESLLNTKFLNTLPPEWSKFAIDVKLVRDLHTTNVDQLHAYVGQYEFHANEYGSHTQSSTPLSITYPPNDFQSSVHHNVYNPSSSIPQVEYAPSNVITHNTAYQADDLDAYDSDCDEINSAKIALMANLYHFGFDDHAESVKIDNLKQTLSEHLKEKESLKQTVTLLKNDFQKEESRNIDWELALEKQIKELNNIAFKRNQSARTVHMLTKAQFFYDHTSKQALGFQNPFYLMKAQQLEPKLYDGNIIQKTNVIVIRDSEETLRLTEESRSKMLLKQKDPMMSEKKSQEKDIIIKKLKERIKSLSGNIKEEKIKQELEEIETINIELDRKVFQIILWYSNSGCSKNMTGDRSQLTNFVNKFLGTITWQRSWVMVGISYETLVARSSQQNGVVERRNRTLIKVAHTMLIYAQTPLFLWAEAVAIACYTQNRSIIRLHHDKTPYKLLHGKLPDLSFLHVFGALCYPTNDSENLGKLQPKADIGIFIGYAPTKKAFRIYNRRTRRIIKTIHVNFDELTTMASEQSSSGLSLNEMTTATISSGLVSKPTSLTPFLPPSRNDWDLLFQPLFDELLNPPPSVDPPAPAVIAPIPEVIAPIPAESTDSSSSTIVDQDAPSPSKSQTTPKTQPHVIPHNVEEDNYDIEDAHKGNDPLFGMPILEVASDQSSSTDSIHTIEVMQEELNEFDQLEVWELIPRPDKVMVITLKWIYKVILDELREVYLSQADGFVDPDNPNHVYKLKKALYGLKQAPRAWYDMLSSFLLSQDFTKDSVDPTLFIRRNSNDLLLSKYALESLKKYGFKSCDPLDTPMVEKSKLDEDKEGKAINPSHYRGSAYRKALTCDADHAGCQDTRRSTSGSLQFLGDRLLSWSSKKQKSAAISNTEAEYIVLERIEFLINKMGMRSFMSETLKQLTDEADE</sequence>
<keyword evidence="2" id="KW-0378">Hydrolase</keyword>
<dbReference type="GO" id="GO:0015074">
    <property type="term" value="P:DNA integration"/>
    <property type="evidence" value="ECO:0007669"/>
    <property type="project" value="InterPro"/>
</dbReference>
<feature type="region of interest" description="Disordered" evidence="4">
    <location>
        <begin position="820"/>
        <end position="911"/>
    </location>
</feature>
<gene>
    <name evidence="6" type="ORF">Tci_001761</name>
</gene>
<keyword evidence="3" id="KW-0175">Coiled coil</keyword>
<keyword evidence="1" id="KW-0479">Metal-binding</keyword>
<dbReference type="GO" id="GO:0016787">
    <property type="term" value="F:hydrolase activity"/>
    <property type="evidence" value="ECO:0007669"/>
    <property type="project" value="UniProtKB-KW"/>
</dbReference>
<dbReference type="PANTHER" id="PTHR42648">
    <property type="entry name" value="TRANSPOSASE, PUTATIVE-RELATED"/>
    <property type="match status" value="1"/>
</dbReference>
<organism evidence="6">
    <name type="scientific">Tanacetum cinerariifolium</name>
    <name type="common">Dalmatian daisy</name>
    <name type="synonym">Chrysanthemum cinerariifolium</name>
    <dbReference type="NCBI Taxonomy" id="118510"/>
    <lineage>
        <taxon>Eukaryota</taxon>
        <taxon>Viridiplantae</taxon>
        <taxon>Streptophyta</taxon>
        <taxon>Embryophyta</taxon>
        <taxon>Tracheophyta</taxon>
        <taxon>Spermatophyta</taxon>
        <taxon>Magnoliopsida</taxon>
        <taxon>eudicotyledons</taxon>
        <taxon>Gunneridae</taxon>
        <taxon>Pentapetalae</taxon>
        <taxon>asterids</taxon>
        <taxon>campanulids</taxon>
        <taxon>Asterales</taxon>
        <taxon>Asteraceae</taxon>
        <taxon>Asteroideae</taxon>
        <taxon>Anthemideae</taxon>
        <taxon>Anthemidinae</taxon>
        <taxon>Tanacetum</taxon>
    </lineage>
</organism>
<protein>
    <submittedName>
        <fullName evidence="6">Retrovirus-related Pol polyprotein from transposon TNT 1-94</fullName>
    </submittedName>
</protein>
<feature type="region of interest" description="Disordered" evidence="4">
    <location>
        <begin position="1946"/>
        <end position="1979"/>
    </location>
</feature>
<feature type="compositionally biased region" description="Basic and acidic residues" evidence="4">
    <location>
        <begin position="792"/>
        <end position="808"/>
    </location>
</feature>
<dbReference type="InterPro" id="IPR012337">
    <property type="entry name" value="RNaseH-like_sf"/>
</dbReference>
<feature type="coiled-coil region" evidence="3">
    <location>
        <begin position="1494"/>
        <end position="1528"/>
    </location>
</feature>
<dbReference type="Pfam" id="PF25597">
    <property type="entry name" value="SH3_retrovirus"/>
    <property type="match status" value="1"/>
</dbReference>
<dbReference type="InterPro" id="IPR001584">
    <property type="entry name" value="Integrase_cat-core"/>
</dbReference>
<dbReference type="GO" id="GO:0003676">
    <property type="term" value="F:nucleic acid binding"/>
    <property type="evidence" value="ECO:0007669"/>
    <property type="project" value="InterPro"/>
</dbReference>
<accession>A0A699GJD1</accession>
<name>A0A699GJD1_TANCI</name>
<dbReference type="GO" id="GO:0046872">
    <property type="term" value="F:metal ion binding"/>
    <property type="evidence" value="ECO:0007669"/>
    <property type="project" value="UniProtKB-KW"/>
</dbReference>
<feature type="compositionally biased region" description="Polar residues" evidence="4">
    <location>
        <begin position="1949"/>
        <end position="1974"/>
    </location>
</feature>
<feature type="domain" description="Integrase catalytic" evidence="5">
    <location>
        <begin position="1627"/>
        <end position="1800"/>
    </location>
</feature>
<evidence type="ECO:0000256" key="4">
    <source>
        <dbReference type="SAM" id="MobiDB-lite"/>
    </source>
</evidence>
<dbReference type="InterPro" id="IPR039537">
    <property type="entry name" value="Retrotran_Ty1/copia-like"/>
</dbReference>
<feature type="region of interest" description="Disordered" evidence="4">
    <location>
        <begin position="789"/>
        <end position="808"/>
    </location>
</feature>
<dbReference type="EMBL" id="BKCJ010000099">
    <property type="protein sequence ID" value="GEU29783.1"/>
    <property type="molecule type" value="Genomic_DNA"/>
</dbReference>
<comment type="caution">
    <text evidence="6">The sequence shown here is derived from an EMBL/GenBank/DDBJ whole genome shotgun (WGS) entry which is preliminary data.</text>
</comment>